<keyword evidence="1" id="KW-0479">Metal-binding</keyword>
<protein>
    <recommendedName>
        <fullName evidence="1">Telomerase reverse transcriptase</fullName>
        <ecNumber evidence="1">2.7.7.49</ecNumber>
    </recommendedName>
    <alternativeName>
        <fullName evidence="1">Telomerase catalytic subunit</fullName>
    </alternativeName>
</protein>
<keyword evidence="1" id="KW-0460">Magnesium</keyword>
<dbReference type="Proteomes" id="UP000663827">
    <property type="component" value="Unassembled WGS sequence"/>
</dbReference>
<keyword evidence="1" id="KW-0779">Telomere</keyword>
<keyword evidence="1" id="KW-0548">Nucleotidyltransferase</keyword>
<comment type="caution">
    <text evidence="2">The sequence shown here is derived from an EMBL/GenBank/DDBJ whole genome shotgun (WGS) entry which is preliminary data.</text>
</comment>
<reference evidence="2" key="1">
    <citation type="submission" date="2021-01" db="EMBL/GenBank/DDBJ databases">
        <authorList>
            <person name="Kaushik A."/>
        </authorList>
    </citation>
    <scope>NUCLEOTIDE SEQUENCE</scope>
    <source>
        <strain evidence="2">AG5</strain>
    </source>
</reference>
<dbReference type="GO" id="GO:0046872">
    <property type="term" value="F:metal ion binding"/>
    <property type="evidence" value="ECO:0007669"/>
    <property type="project" value="UniProtKB-KW"/>
</dbReference>
<dbReference type="InterPro" id="IPR003545">
    <property type="entry name" value="Telomerase_RT"/>
</dbReference>
<comment type="similarity">
    <text evidence="1">Belongs to the reverse transcriptase family. Telomerase subfamily.</text>
</comment>
<dbReference type="GO" id="GO:0042162">
    <property type="term" value="F:telomeric DNA binding"/>
    <property type="evidence" value="ECO:0007669"/>
    <property type="project" value="TreeGrafter"/>
</dbReference>
<keyword evidence="1" id="KW-0158">Chromosome</keyword>
<keyword evidence="1" id="KW-0808">Transferase</keyword>
<evidence type="ECO:0000313" key="2">
    <source>
        <dbReference type="EMBL" id="CAE7135168.1"/>
    </source>
</evidence>
<dbReference type="GO" id="GO:0000333">
    <property type="term" value="C:telomerase catalytic core complex"/>
    <property type="evidence" value="ECO:0007669"/>
    <property type="project" value="TreeGrafter"/>
</dbReference>
<name>A0A8H3E3E6_9AGAM</name>
<dbReference type="AlphaFoldDB" id="A0A8H3E3E6"/>
<dbReference type="PANTHER" id="PTHR12066:SF0">
    <property type="entry name" value="TELOMERASE REVERSE TRANSCRIPTASE"/>
    <property type="match status" value="1"/>
</dbReference>
<evidence type="ECO:0000313" key="3">
    <source>
        <dbReference type="Proteomes" id="UP000663827"/>
    </source>
</evidence>
<gene>
    <name evidence="2" type="ORF">RDB_LOCUS68057</name>
</gene>
<comment type="subcellular location">
    <subcellularLocation>
        <location evidence="1">Nucleus</location>
    </subcellularLocation>
    <subcellularLocation>
        <location evidence="1">Chromosome</location>
        <location evidence="1">Telomere</location>
    </subcellularLocation>
</comment>
<accession>A0A8H3E3E6</accession>
<keyword evidence="1" id="KW-0539">Nucleus</keyword>
<organism evidence="2 3">
    <name type="scientific">Rhizoctonia solani</name>
    <dbReference type="NCBI Taxonomy" id="456999"/>
    <lineage>
        <taxon>Eukaryota</taxon>
        <taxon>Fungi</taxon>
        <taxon>Dikarya</taxon>
        <taxon>Basidiomycota</taxon>
        <taxon>Agaricomycotina</taxon>
        <taxon>Agaricomycetes</taxon>
        <taxon>Cantharellales</taxon>
        <taxon>Ceratobasidiaceae</taxon>
        <taxon>Rhizoctonia</taxon>
    </lineage>
</organism>
<sequence length="155" mass="17537">MLPETTSNTVASVAHNLLYKFYPNVDTLRDYLYLIVEGFSSILEKDYGASNETLQELDALLRSTLVGHHEPLAPPRFRSLPPEMSQEEAIDRAQLVIFKTLRGKNNNVLCFGYRQAEQKNEFGKLGAQRGAIANFFTNTMVTALQSPAWRLLLQM</sequence>
<dbReference type="GO" id="GO:0007004">
    <property type="term" value="P:telomere maintenance via telomerase"/>
    <property type="evidence" value="ECO:0007669"/>
    <property type="project" value="TreeGrafter"/>
</dbReference>
<dbReference type="GO" id="GO:0003720">
    <property type="term" value="F:telomerase activity"/>
    <property type="evidence" value="ECO:0007669"/>
    <property type="project" value="InterPro"/>
</dbReference>
<evidence type="ECO:0000256" key="1">
    <source>
        <dbReference type="RuleBase" id="RU365061"/>
    </source>
</evidence>
<keyword evidence="1" id="KW-0695">RNA-directed DNA polymerase</keyword>
<dbReference type="GO" id="GO:0070034">
    <property type="term" value="F:telomerase RNA binding"/>
    <property type="evidence" value="ECO:0007669"/>
    <property type="project" value="TreeGrafter"/>
</dbReference>
<dbReference type="GO" id="GO:0000781">
    <property type="term" value="C:chromosome, telomeric region"/>
    <property type="evidence" value="ECO:0007669"/>
    <property type="project" value="UniProtKB-SubCell"/>
</dbReference>
<comment type="function">
    <text evidence="1">Telomerase is a ribonucleoprotein enzyme essential for the replication of chromosome termini in most eukaryotes. It elongates telomeres. It is a reverse transcriptase that adds simple sequence repeats to chromosome ends by copying a template sequence within the RNA component of the enzyme.</text>
</comment>
<dbReference type="EMBL" id="CAJNJQ010001359">
    <property type="protein sequence ID" value="CAE7135168.1"/>
    <property type="molecule type" value="Genomic_DNA"/>
</dbReference>
<comment type="catalytic activity">
    <reaction evidence="1">
        <text>DNA(n) + a 2'-deoxyribonucleoside 5'-triphosphate = DNA(n+1) + diphosphate</text>
        <dbReference type="Rhea" id="RHEA:22508"/>
        <dbReference type="Rhea" id="RHEA-COMP:17339"/>
        <dbReference type="Rhea" id="RHEA-COMP:17340"/>
        <dbReference type="ChEBI" id="CHEBI:33019"/>
        <dbReference type="ChEBI" id="CHEBI:61560"/>
        <dbReference type="ChEBI" id="CHEBI:173112"/>
        <dbReference type="EC" id="2.7.7.49"/>
    </reaction>
</comment>
<dbReference type="EC" id="2.7.7.49" evidence="1"/>
<dbReference type="PANTHER" id="PTHR12066">
    <property type="entry name" value="TELOMERASE REVERSE TRANSCRIPTASE"/>
    <property type="match status" value="1"/>
</dbReference>
<proteinExistence type="inferred from homology"/>